<keyword evidence="6" id="KW-1185">Reference proteome</keyword>
<evidence type="ECO:0000256" key="1">
    <source>
        <dbReference type="ARBA" id="ARBA00005254"/>
    </source>
</evidence>
<dbReference type="InterPro" id="IPR014748">
    <property type="entry name" value="Enoyl-CoA_hydra_C"/>
</dbReference>
<dbReference type="SUPFAM" id="SSF52096">
    <property type="entry name" value="ClpP/crotonase"/>
    <property type="match status" value="1"/>
</dbReference>
<evidence type="ECO:0000313" key="6">
    <source>
        <dbReference type="Proteomes" id="UP001501470"/>
    </source>
</evidence>
<dbReference type="PANTHER" id="PTHR11941:SF133">
    <property type="entry name" value="1,2-EPOXYPHENYLACETYL-COA ISOMERASE"/>
    <property type="match status" value="1"/>
</dbReference>
<proteinExistence type="inferred from homology"/>
<evidence type="ECO:0000256" key="3">
    <source>
        <dbReference type="RuleBase" id="RU003707"/>
    </source>
</evidence>
<evidence type="ECO:0000313" key="5">
    <source>
        <dbReference type="EMBL" id="GAA1565676.1"/>
    </source>
</evidence>
<reference evidence="6" key="1">
    <citation type="journal article" date="2019" name="Int. J. Syst. Evol. Microbiol.">
        <title>The Global Catalogue of Microorganisms (GCM) 10K type strain sequencing project: providing services to taxonomists for standard genome sequencing and annotation.</title>
        <authorList>
            <consortium name="The Broad Institute Genomics Platform"/>
            <consortium name="The Broad Institute Genome Sequencing Center for Infectious Disease"/>
            <person name="Wu L."/>
            <person name="Ma J."/>
        </authorList>
    </citation>
    <scope>NUCLEOTIDE SEQUENCE [LARGE SCALE GENOMIC DNA]</scope>
    <source>
        <strain evidence="6">JCM 15933</strain>
    </source>
</reference>
<dbReference type="Gene3D" id="3.30.300.220">
    <property type="match status" value="1"/>
</dbReference>
<comment type="similarity">
    <text evidence="1 3">Belongs to the enoyl-CoA hydratase/isomerase family.</text>
</comment>
<dbReference type="InterPro" id="IPR029045">
    <property type="entry name" value="ClpP/crotonase-like_dom_sf"/>
</dbReference>
<dbReference type="EMBL" id="BAAAQD010000036">
    <property type="protein sequence ID" value="GAA1565676.1"/>
    <property type="molecule type" value="Genomic_DNA"/>
</dbReference>
<dbReference type="Gene3D" id="3.90.226.20">
    <property type="match status" value="1"/>
</dbReference>
<sequence>MRYEESTFAWTDTSAAQRPERLTRLRLATDDGVATVTLHRPERLNAIDRTMNHELSAVLRWCDTADEVGAVVLTGAGRAFSAGSEMTGDGFGGAAPEGPGAEWIAPHQVRKPVVAAIQGAAVGAGLTLAMQCDVRFVADDAVLALPFVRLGVTAEWMGHWNLVRHVGLGRAQELLLTGRRFTGPEAVEWGLAIAALPADHVLSRAQALARDIVEHAAPVAVAATKRLLWEAVDADPFEHGRKERLVMEALLDRPDAREGVEAFLQKRRPAWTGRPSTDLPPWPNEHGEDSA</sequence>
<feature type="region of interest" description="Disordered" evidence="4">
    <location>
        <begin position="264"/>
        <end position="291"/>
    </location>
</feature>
<keyword evidence="2" id="KW-0456">Lyase</keyword>
<dbReference type="RefSeq" id="WP_344513036.1">
    <property type="nucleotide sequence ID" value="NZ_BAAAQD010000036.1"/>
</dbReference>
<dbReference type="Proteomes" id="UP001501470">
    <property type="component" value="Unassembled WGS sequence"/>
</dbReference>
<comment type="caution">
    <text evidence="5">The sequence shown here is derived from an EMBL/GenBank/DDBJ whole genome shotgun (WGS) entry which is preliminary data.</text>
</comment>
<dbReference type="CDD" id="cd06558">
    <property type="entry name" value="crotonase-like"/>
    <property type="match status" value="1"/>
</dbReference>
<evidence type="ECO:0000256" key="4">
    <source>
        <dbReference type="SAM" id="MobiDB-lite"/>
    </source>
</evidence>
<dbReference type="Gene3D" id="1.10.12.10">
    <property type="entry name" value="Lyase 2-enoyl-coa Hydratase, Chain A, domain 2"/>
    <property type="match status" value="1"/>
</dbReference>
<dbReference type="PROSITE" id="PS00166">
    <property type="entry name" value="ENOYL_COA_HYDRATASE"/>
    <property type="match status" value="1"/>
</dbReference>
<accession>A0ABP4NQI0</accession>
<protein>
    <submittedName>
        <fullName evidence="5">Enoyl-CoA hydratase-related protein</fullName>
    </submittedName>
</protein>
<evidence type="ECO:0000256" key="2">
    <source>
        <dbReference type="ARBA" id="ARBA00023239"/>
    </source>
</evidence>
<dbReference type="InterPro" id="IPR018376">
    <property type="entry name" value="Enoyl-CoA_hyd/isom_CS"/>
</dbReference>
<dbReference type="PANTHER" id="PTHR11941">
    <property type="entry name" value="ENOYL-COA HYDRATASE-RELATED"/>
    <property type="match status" value="1"/>
</dbReference>
<organism evidence="5 6">
    <name type="scientific">Dactylosporangium maewongense</name>
    <dbReference type="NCBI Taxonomy" id="634393"/>
    <lineage>
        <taxon>Bacteria</taxon>
        <taxon>Bacillati</taxon>
        <taxon>Actinomycetota</taxon>
        <taxon>Actinomycetes</taxon>
        <taxon>Micromonosporales</taxon>
        <taxon>Micromonosporaceae</taxon>
        <taxon>Dactylosporangium</taxon>
    </lineage>
</organism>
<dbReference type="Pfam" id="PF00378">
    <property type="entry name" value="ECH_1"/>
    <property type="match status" value="1"/>
</dbReference>
<dbReference type="InterPro" id="IPR001753">
    <property type="entry name" value="Enoyl-CoA_hydra/iso"/>
</dbReference>
<name>A0ABP4NQI0_9ACTN</name>
<gene>
    <name evidence="5" type="ORF">GCM10009827_104160</name>
</gene>